<proteinExistence type="predicted"/>
<feature type="domain" description="Pyridoxamine 5'-phosphate oxidase N-terminal" evidence="2">
    <location>
        <begin position="6"/>
        <end position="139"/>
    </location>
</feature>
<dbReference type="GO" id="GO:0005829">
    <property type="term" value="C:cytosol"/>
    <property type="evidence" value="ECO:0007669"/>
    <property type="project" value="TreeGrafter"/>
</dbReference>
<dbReference type="SUPFAM" id="SSF50475">
    <property type="entry name" value="FMN-binding split barrel"/>
    <property type="match status" value="1"/>
</dbReference>
<name>A0A9X3SEM0_9ACTN</name>
<dbReference type="NCBIfam" id="TIGR03668">
    <property type="entry name" value="Rv0121_F420"/>
    <property type="match status" value="1"/>
</dbReference>
<dbReference type="Gene3D" id="2.30.110.10">
    <property type="entry name" value="Electron Transport, Fmn-binding Protein, Chain A"/>
    <property type="match status" value="1"/>
</dbReference>
<dbReference type="InterPro" id="IPR012349">
    <property type="entry name" value="Split_barrel_FMN-bd"/>
</dbReference>
<gene>
    <name evidence="3" type="ORF">LG943_12360</name>
</gene>
<evidence type="ECO:0000256" key="1">
    <source>
        <dbReference type="ARBA" id="ARBA00023002"/>
    </source>
</evidence>
<evidence type="ECO:0000259" key="2">
    <source>
        <dbReference type="Pfam" id="PF01243"/>
    </source>
</evidence>
<dbReference type="RefSeq" id="WP_270072387.1">
    <property type="nucleotide sequence ID" value="NZ_JAJAQC010000017.1"/>
</dbReference>
<dbReference type="EMBL" id="JAJAQC010000017">
    <property type="protein sequence ID" value="MDA0565107.1"/>
    <property type="molecule type" value="Genomic_DNA"/>
</dbReference>
<dbReference type="GO" id="GO:0070967">
    <property type="term" value="F:coenzyme F420 binding"/>
    <property type="evidence" value="ECO:0007669"/>
    <property type="project" value="TreeGrafter"/>
</dbReference>
<keyword evidence="1" id="KW-0560">Oxidoreductase</keyword>
<evidence type="ECO:0000313" key="3">
    <source>
        <dbReference type="EMBL" id="MDA0565107.1"/>
    </source>
</evidence>
<sequence>MRWSAQRCRAAFARARVARLATADADGRPHLAPVVFALWRAPDGGDTLATAVDHKPKRTTALRRLADIAANPRVCLLADHYTEDWDRLWWVRAEGAARITAAGPEHAEAVARLRERYAPYRTTPPAGPAVLVSVDRWTGWSAR</sequence>
<dbReference type="InterPro" id="IPR019967">
    <property type="entry name" value="F420-dep_enz_PPOX_Rv0121"/>
</dbReference>
<dbReference type="PANTHER" id="PTHR35176:SF2">
    <property type="entry name" value="F420H(2)-DEPENDENT REDUCTASE RV1155"/>
    <property type="match status" value="1"/>
</dbReference>
<protein>
    <submittedName>
        <fullName evidence="3">TIGR03668 family PPOX class F420-dependent oxidoreductase</fullName>
    </submittedName>
</protein>
<dbReference type="AlphaFoldDB" id="A0A9X3SEM0"/>
<comment type="caution">
    <text evidence="3">The sequence shown here is derived from an EMBL/GenBank/DDBJ whole genome shotgun (WGS) entry which is preliminary data.</text>
</comment>
<organism evidence="3 4">
    <name type="scientific">Streptomonospora mangrovi</name>
    <dbReference type="NCBI Taxonomy" id="2883123"/>
    <lineage>
        <taxon>Bacteria</taxon>
        <taxon>Bacillati</taxon>
        <taxon>Actinomycetota</taxon>
        <taxon>Actinomycetes</taxon>
        <taxon>Streptosporangiales</taxon>
        <taxon>Nocardiopsidaceae</taxon>
        <taxon>Streptomonospora</taxon>
    </lineage>
</organism>
<dbReference type="Proteomes" id="UP001140076">
    <property type="component" value="Unassembled WGS sequence"/>
</dbReference>
<dbReference type="InterPro" id="IPR011576">
    <property type="entry name" value="Pyridox_Oxase_N"/>
</dbReference>
<dbReference type="InterPro" id="IPR052019">
    <property type="entry name" value="F420H2_bilvrd_red/Heme_oxyg"/>
</dbReference>
<keyword evidence="4" id="KW-1185">Reference proteome</keyword>
<reference evidence="3" key="1">
    <citation type="submission" date="2021-10" db="EMBL/GenBank/DDBJ databases">
        <title>Streptomonospora sp. nov., isolated from mangrove soil.</title>
        <authorList>
            <person name="Chen X."/>
            <person name="Ge X."/>
            <person name="Liu W."/>
        </authorList>
    </citation>
    <scope>NUCLEOTIDE SEQUENCE</scope>
    <source>
        <strain evidence="3">S1-112</strain>
    </source>
</reference>
<dbReference type="Pfam" id="PF01243">
    <property type="entry name" value="PNPOx_N"/>
    <property type="match status" value="1"/>
</dbReference>
<accession>A0A9X3SEM0</accession>
<evidence type="ECO:0000313" key="4">
    <source>
        <dbReference type="Proteomes" id="UP001140076"/>
    </source>
</evidence>
<dbReference type="PANTHER" id="PTHR35176">
    <property type="entry name" value="HEME OXYGENASE HI_0854-RELATED"/>
    <property type="match status" value="1"/>
</dbReference>
<dbReference type="GO" id="GO:0016627">
    <property type="term" value="F:oxidoreductase activity, acting on the CH-CH group of donors"/>
    <property type="evidence" value="ECO:0007669"/>
    <property type="project" value="TreeGrafter"/>
</dbReference>